<dbReference type="NCBIfam" id="TIGR00229">
    <property type="entry name" value="sensory_box"/>
    <property type="match status" value="2"/>
</dbReference>
<dbReference type="InterPro" id="IPR000700">
    <property type="entry name" value="PAS-assoc_C"/>
</dbReference>
<dbReference type="SMART" id="SM00091">
    <property type="entry name" value="PAS"/>
    <property type="match status" value="1"/>
</dbReference>
<sequence>MKNIKILLIEDNPDDVELLREMFLEAHCSLAGFMHVDELSAALELLEKESFEIVLMDMSLPDSSGSQTFYSLRDQIPETPIVVITGTKDETIIQDLLQNGVQDYLVKGTIDPNSLMHSVNYAIERQRLLVSLKQKTLEIQALKESLEHIISNNADAMVVVNRRGVICYANPAAAEILVHEREELTGREFGFPIAPGKASELNIDRKDGSTIVGELRAVEITWKDSPAYLASIRDITEQRQIQDEIADLSFRDKLTGLYNRAFLEAEIKGMNTERNLPLCVIMGDVNNLKLVNDALGHGEGDKLLISVAQILRKACRKDDIVVRLGGDEFIILLPKCDEAAAMRITDKIRTSCEAIAADGIPVSIALGIAVQYKPGQSALELLDMADKRMYANKFAESKNRYSSVIAMLEKSLYEKDYVTGEHTARVRKLCVRFGTELQLSKNSIDELKLLSSLHDIGKIAVPEAILKKKGPLTDEEWEIIKKHPETGYRITKAIYGMDLIAEDIFSHHERWDGKGYPQGLKGEQIPLASRILSIIDTFDVMTHDRPYKSAMSKQDAMNEIKRCSGSQFDPTLATQFISYLEHGESMGGGDENLKTQGRYQYG</sequence>
<protein>
    <submittedName>
        <fullName evidence="7">Regulator of RpoS</fullName>
    </submittedName>
</protein>
<dbReference type="InterPro" id="IPR001789">
    <property type="entry name" value="Sig_transdc_resp-reg_receiver"/>
</dbReference>
<feature type="domain" description="HD-GYP" evidence="6">
    <location>
        <begin position="397"/>
        <end position="592"/>
    </location>
</feature>
<dbReference type="InterPro" id="IPR052020">
    <property type="entry name" value="Cyclic_di-GMP/3'3'-cGAMP_PDE"/>
</dbReference>
<organism evidence="7 8">
    <name type="scientific">Sporomusa termitida</name>
    <dbReference type="NCBI Taxonomy" id="2377"/>
    <lineage>
        <taxon>Bacteria</taxon>
        <taxon>Bacillati</taxon>
        <taxon>Bacillota</taxon>
        <taxon>Negativicutes</taxon>
        <taxon>Selenomonadales</taxon>
        <taxon>Sporomusaceae</taxon>
        <taxon>Sporomusa</taxon>
    </lineage>
</organism>
<dbReference type="InterPro" id="IPR035965">
    <property type="entry name" value="PAS-like_dom_sf"/>
</dbReference>
<dbReference type="InterPro" id="IPR029787">
    <property type="entry name" value="Nucleotide_cyclase"/>
</dbReference>
<dbReference type="SUPFAM" id="SSF52172">
    <property type="entry name" value="CheY-like"/>
    <property type="match status" value="1"/>
</dbReference>
<dbReference type="SUPFAM" id="SSF109604">
    <property type="entry name" value="HD-domain/PDEase-like"/>
    <property type="match status" value="1"/>
</dbReference>
<dbReference type="CDD" id="cd01949">
    <property type="entry name" value="GGDEF"/>
    <property type="match status" value="1"/>
</dbReference>
<dbReference type="InterPro" id="IPR003607">
    <property type="entry name" value="HD/PDEase_dom"/>
</dbReference>
<dbReference type="Proteomes" id="UP000320776">
    <property type="component" value="Chromosome"/>
</dbReference>
<dbReference type="GO" id="GO:0006355">
    <property type="term" value="P:regulation of DNA-templated transcription"/>
    <property type="evidence" value="ECO:0007669"/>
    <property type="project" value="InterPro"/>
</dbReference>
<dbReference type="PROSITE" id="PS50110">
    <property type="entry name" value="RESPONSE_REGULATORY"/>
    <property type="match status" value="1"/>
</dbReference>
<keyword evidence="1" id="KW-0597">Phosphoprotein</keyword>
<dbReference type="CDD" id="cd00130">
    <property type="entry name" value="PAS"/>
    <property type="match status" value="1"/>
</dbReference>
<dbReference type="OrthoDB" id="9798833at2"/>
<dbReference type="InterPro" id="IPR037522">
    <property type="entry name" value="HD_GYP_dom"/>
</dbReference>
<dbReference type="InterPro" id="IPR000014">
    <property type="entry name" value="PAS"/>
</dbReference>
<evidence type="ECO:0000259" key="2">
    <source>
        <dbReference type="PROSITE" id="PS50110"/>
    </source>
</evidence>
<dbReference type="AlphaFoldDB" id="A0A517DQI9"/>
<feature type="modified residue" description="4-aspartylphosphate" evidence="1">
    <location>
        <position position="57"/>
    </location>
</feature>
<dbReference type="SUPFAM" id="SSF55785">
    <property type="entry name" value="PYP-like sensor domain (PAS domain)"/>
    <property type="match status" value="1"/>
</dbReference>
<gene>
    <name evidence="7" type="primary">rssB_1</name>
    <name evidence="7" type="ORF">SPTER_09070</name>
</gene>
<keyword evidence="8" id="KW-1185">Reference proteome</keyword>
<feature type="domain" description="PAS" evidence="3">
    <location>
        <begin position="142"/>
        <end position="187"/>
    </location>
</feature>
<evidence type="ECO:0000259" key="5">
    <source>
        <dbReference type="PROSITE" id="PS50887"/>
    </source>
</evidence>
<dbReference type="Gene3D" id="1.10.3210.10">
    <property type="entry name" value="Hypothetical protein af1432"/>
    <property type="match status" value="1"/>
</dbReference>
<dbReference type="EMBL" id="CP036259">
    <property type="protein sequence ID" value="QDR79629.1"/>
    <property type="molecule type" value="Genomic_DNA"/>
</dbReference>
<dbReference type="Pfam" id="PF00990">
    <property type="entry name" value="GGDEF"/>
    <property type="match status" value="1"/>
</dbReference>
<dbReference type="PANTHER" id="PTHR45228">
    <property type="entry name" value="CYCLIC DI-GMP PHOSPHODIESTERASE TM_0186-RELATED"/>
    <property type="match status" value="1"/>
</dbReference>
<dbReference type="SMART" id="SM00471">
    <property type="entry name" value="HDc"/>
    <property type="match status" value="1"/>
</dbReference>
<dbReference type="PANTHER" id="PTHR45228:SF1">
    <property type="entry name" value="CYCLIC DI-GMP PHOSPHODIESTERASE TM_0186"/>
    <property type="match status" value="1"/>
</dbReference>
<proteinExistence type="predicted"/>
<dbReference type="InterPro" id="IPR011006">
    <property type="entry name" value="CheY-like_superfamily"/>
</dbReference>
<dbReference type="SUPFAM" id="SSF55073">
    <property type="entry name" value="Nucleotide cyclase"/>
    <property type="match status" value="1"/>
</dbReference>
<dbReference type="CDD" id="cd00077">
    <property type="entry name" value="HDc"/>
    <property type="match status" value="1"/>
</dbReference>
<dbReference type="PROSITE" id="PS50112">
    <property type="entry name" value="PAS"/>
    <property type="match status" value="1"/>
</dbReference>
<dbReference type="InterPro" id="IPR000160">
    <property type="entry name" value="GGDEF_dom"/>
</dbReference>
<evidence type="ECO:0000259" key="6">
    <source>
        <dbReference type="PROSITE" id="PS51832"/>
    </source>
</evidence>
<evidence type="ECO:0000259" key="4">
    <source>
        <dbReference type="PROSITE" id="PS50113"/>
    </source>
</evidence>
<name>A0A517DQI9_9FIRM</name>
<evidence type="ECO:0000313" key="8">
    <source>
        <dbReference type="Proteomes" id="UP000320776"/>
    </source>
</evidence>
<evidence type="ECO:0000313" key="7">
    <source>
        <dbReference type="EMBL" id="QDR79629.1"/>
    </source>
</evidence>
<dbReference type="NCBIfam" id="TIGR00254">
    <property type="entry name" value="GGDEF"/>
    <property type="match status" value="1"/>
</dbReference>
<dbReference type="Pfam" id="PF13487">
    <property type="entry name" value="HD_5"/>
    <property type="match status" value="1"/>
</dbReference>
<feature type="domain" description="Response regulatory" evidence="2">
    <location>
        <begin position="5"/>
        <end position="122"/>
    </location>
</feature>
<dbReference type="Pfam" id="PF00072">
    <property type="entry name" value="Response_reg"/>
    <property type="match status" value="1"/>
</dbReference>
<dbReference type="InterPro" id="IPR043128">
    <property type="entry name" value="Rev_trsase/Diguanyl_cyclase"/>
</dbReference>
<dbReference type="SMART" id="SM00267">
    <property type="entry name" value="GGDEF"/>
    <property type="match status" value="1"/>
</dbReference>
<evidence type="ECO:0000259" key="3">
    <source>
        <dbReference type="PROSITE" id="PS50112"/>
    </source>
</evidence>
<dbReference type="SMART" id="SM00448">
    <property type="entry name" value="REC"/>
    <property type="match status" value="1"/>
</dbReference>
<dbReference type="GO" id="GO:0000160">
    <property type="term" value="P:phosphorelay signal transduction system"/>
    <property type="evidence" value="ECO:0007669"/>
    <property type="project" value="InterPro"/>
</dbReference>
<evidence type="ECO:0000256" key="1">
    <source>
        <dbReference type="PROSITE-ProRule" id="PRU00169"/>
    </source>
</evidence>
<reference evidence="7 8" key="1">
    <citation type="submission" date="2019-02" db="EMBL/GenBank/DDBJ databases">
        <title>Closed genome of Sporomusa termitida DSM 4440.</title>
        <authorList>
            <person name="Poehlein A."/>
            <person name="Daniel R."/>
        </authorList>
    </citation>
    <scope>NUCLEOTIDE SEQUENCE [LARGE SCALE GENOMIC DNA]</scope>
    <source>
        <strain evidence="7 8">DSM 4440</strain>
    </source>
</reference>
<dbReference type="CDD" id="cd00156">
    <property type="entry name" value="REC"/>
    <property type="match status" value="1"/>
</dbReference>
<feature type="domain" description="GGDEF" evidence="5">
    <location>
        <begin position="276"/>
        <end position="406"/>
    </location>
</feature>
<dbReference type="Gene3D" id="3.30.450.20">
    <property type="entry name" value="PAS domain"/>
    <property type="match status" value="2"/>
</dbReference>
<dbReference type="InterPro" id="IPR013767">
    <property type="entry name" value="PAS_fold"/>
</dbReference>
<dbReference type="Gene3D" id="3.40.50.2300">
    <property type="match status" value="1"/>
</dbReference>
<dbReference type="RefSeq" id="WP_144349240.1">
    <property type="nucleotide sequence ID" value="NZ_CP036259.1"/>
</dbReference>
<dbReference type="PROSITE" id="PS50113">
    <property type="entry name" value="PAC"/>
    <property type="match status" value="1"/>
</dbReference>
<dbReference type="Gene3D" id="3.30.70.270">
    <property type="match status" value="1"/>
</dbReference>
<dbReference type="KEGG" id="sted:SPTER_09070"/>
<dbReference type="PROSITE" id="PS50887">
    <property type="entry name" value="GGDEF"/>
    <property type="match status" value="1"/>
</dbReference>
<dbReference type="PROSITE" id="PS51832">
    <property type="entry name" value="HD_GYP"/>
    <property type="match status" value="1"/>
</dbReference>
<dbReference type="Pfam" id="PF00989">
    <property type="entry name" value="PAS"/>
    <property type="match status" value="1"/>
</dbReference>
<feature type="domain" description="PAC" evidence="4">
    <location>
        <begin position="197"/>
        <end position="247"/>
    </location>
</feature>
<accession>A0A517DQI9</accession>